<feature type="transmembrane region" description="Helical" evidence="1">
    <location>
        <begin position="90"/>
        <end position="108"/>
    </location>
</feature>
<sequence>MSRQNPPLRKMMVWYVLCSGFFCGLLYGVLALLWKAGWQSPQVMLLRLAGLKGPSIVLISAVHGLWLLALPALLTGALAQRLGWQNNLQGRAVSALVWTLLTAALYALPQLAGVNVLPEFNRLVAAILGEAMPFPAEAINQLMAAPPWYVLPALFAVGGWLTAMLVLPYEPDETWGDRTGERGEQW</sequence>
<evidence type="ECO:0000313" key="2">
    <source>
        <dbReference type="EMBL" id="OAM42526.1"/>
    </source>
</evidence>
<proteinExistence type="predicted"/>
<feature type="transmembrane region" description="Helical" evidence="1">
    <location>
        <begin position="54"/>
        <end position="78"/>
    </location>
</feature>
<gene>
    <name evidence="2" type="ORF">A7Q00_06860</name>
</gene>
<dbReference type="RefSeq" id="WP_064089847.1">
    <property type="nucleotide sequence ID" value="NZ_LXSQ01000017.1"/>
</dbReference>
<keyword evidence="1" id="KW-1133">Transmembrane helix</keyword>
<dbReference type="OrthoDB" id="8610389at2"/>
<dbReference type="AlphaFoldDB" id="A0A1B6VYC2"/>
<dbReference type="Proteomes" id="UP000077726">
    <property type="component" value="Unassembled WGS sequence"/>
</dbReference>
<reference evidence="3" key="1">
    <citation type="submission" date="2016-05" db="EMBL/GenBank/DDBJ databases">
        <title>Draft genome of Corynebacterium afermentans subsp. afermentans LCDC 88199T.</title>
        <authorList>
            <person name="Bernier A.-M."/>
            <person name="Bernard K."/>
        </authorList>
    </citation>
    <scope>NUCLEOTIDE SEQUENCE [LARGE SCALE GENOMIC DNA]</scope>
    <source>
        <strain evidence="3">NML130454</strain>
    </source>
</reference>
<keyword evidence="1" id="KW-0472">Membrane</keyword>
<protein>
    <submittedName>
        <fullName evidence="2">Uncharacterized protein</fullName>
    </submittedName>
</protein>
<feature type="transmembrane region" description="Helical" evidence="1">
    <location>
        <begin position="12"/>
        <end position="34"/>
    </location>
</feature>
<keyword evidence="1" id="KW-0812">Transmembrane</keyword>
<organism evidence="2 3">
    <name type="scientific">Eikenella halliae</name>
    <dbReference type="NCBI Taxonomy" id="1795832"/>
    <lineage>
        <taxon>Bacteria</taxon>
        <taxon>Pseudomonadati</taxon>
        <taxon>Pseudomonadota</taxon>
        <taxon>Betaproteobacteria</taxon>
        <taxon>Neisseriales</taxon>
        <taxon>Neisseriaceae</taxon>
        <taxon>Eikenella</taxon>
    </lineage>
</organism>
<feature type="transmembrane region" description="Helical" evidence="1">
    <location>
        <begin position="148"/>
        <end position="169"/>
    </location>
</feature>
<comment type="caution">
    <text evidence="2">The sequence shown here is derived from an EMBL/GenBank/DDBJ whole genome shotgun (WGS) entry which is preliminary data.</text>
</comment>
<name>A0A1B6VYC2_9NEIS</name>
<evidence type="ECO:0000256" key="1">
    <source>
        <dbReference type="SAM" id="Phobius"/>
    </source>
</evidence>
<evidence type="ECO:0000313" key="3">
    <source>
        <dbReference type="Proteomes" id="UP000077726"/>
    </source>
</evidence>
<dbReference type="EMBL" id="LXSQ01000017">
    <property type="protein sequence ID" value="OAM42526.1"/>
    <property type="molecule type" value="Genomic_DNA"/>
</dbReference>
<keyword evidence="3" id="KW-1185">Reference proteome</keyword>
<accession>A0A1B6VYC2</accession>